<dbReference type="AlphaFoldDB" id="A0A4R5UN26"/>
<evidence type="ECO:0000313" key="2">
    <source>
        <dbReference type="EMBL" id="TDK39303.1"/>
    </source>
</evidence>
<accession>A0A4R5UN26</accession>
<protein>
    <submittedName>
        <fullName evidence="2">Uncharacterized protein</fullName>
    </submittedName>
</protein>
<evidence type="ECO:0000313" key="3">
    <source>
        <dbReference type="Proteomes" id="UP000295238"/>
    </source>
</evidence>
<feature type="compositionally biased region" description="Basic and acidic residues" evidence="1">
    <location>
        <begin position="1"/>
        <end position="29"/>
    </location>
</feature>
<dbReference type="RefSeq" id="WP_133314751.1">
    <property type="nucleotide sequence ID" value="NZ_SMTL01000001.1"/>
</dbReference>
<dbReference type="Proteomes" id="UP000295238">
    <property type="component" value="Unassembled WGS sequence"/>
</dbReference>
<comment type="caution">
    <text evidence="2">The sequence shown here is derived from an EMBL/GenBank/DDBJ whole genome shotgun (WGS) entry which is preliminary data.</text>
</comment>
<reference evidence="2 3" key="1">
    <citation type="submission" date="2019-03" db="EMBL/GenBank/DDBJ databases">
        <title>Rhizobium sp. nov., an bacterium isolated from biocrust in Mu Us Desert.</title>
        <authorList>
            <person name="Lixiong L."/>
        </authorList>
    </citation>
    <scope>NUCLEOTIDE SEQUENCE [LARGE SCALE GENOMIC DNA]</scope>
    <source>
        <strain evidence="2 3">SPY-1</strain>
    </source>
</reference>
<sequence>MMDAERDFKTNDESARFEQEGRERSEDALHAQIDMTNPDAVKEASRLGGGDTYLVKSDLEDLDERQDQDQPDGRPSPMANADNAER</sequence>
<dbReference type="OrthoDB" id="8392024at2"/>
<name>A0A4R5UN26_9HYPH</name>
<keyword evidence="3" id="KW-1185">Reference proteome</keyword>
<proteinExistence type="predicted"/>
<gene>
    <name evidence="2" type="ORF">E2F50_04055</name>
</gene>
<dbReference type="EMBL" id="SMTL01000001">
    <property type="protein sequence ID" value="TDK39303.1"/>
    <property type="molecule type" value="Genomic_DNA"/>
</dbReference>
<organism evidence="2 3">
    <name type="scientific">Rhizobium deserti</name>
    <dbReference type="NCBI Taxonomy" id="2547961"/>
    <lineage>
        <taxon>Bacteria</taxon>
        <taxon>Pseudomonadati</taxon>
        <taxon>Pseudomonadota</taxon>
        <taxon>Alphaproteobacteria</taxon>
        <taxon>Hyphomicrobiales</taxon>
        <taxon>Rhizobiaceae</taxon>
        <taxon>Rhizobium/Agrobacterium group</taxon>
        <taxon>Rhizobium</taxon>
    </lineage>
</organism>
<evidence type="ECO:0000256" key="1">
    <source>
        <dbReference type="SAM" id="MobiDB-lite"/>
    </source>
</evidence>
<feature type="region of interest" description="Disordered" evidence="1">
    <location>
        <begin position="1"/>
        <end position="86"/>
    </location>
</feature>